<dbReference type="InterPro" id="IPR000690">
    <property type="entry name" value="Matrin/U1-C_Znf_C2H2"/>
</dbReference>
<dbReference type="InterPro" id="IPR036020">
    <property type="entry name" value="WW_dom_sf"/>
</dbReference>
<dbReference type="AlphaFoldDB" id="A0ABD2ADC8"/>
<feature type="compositionally biased region" description="Basic residues" evidence="6">
    <location>
        <begin position="436"/>
        <end position="448"/>
    </location>
</feature>
<dbReference type="InterPro" id="IPR013085">
    <property type="entry name" value="U1-CZ_Znf_C2H2"/>
</dbReference>
<dbReference type="CDD" id="cd00201">
    <property type="entry name" value="WW"/>
    <property type="match status" value="1"/>
</dbReference>
<dbReference type="SUPFAM" id="SSF57667">
    <property type="entry name" value="beta-beta-alpha zinc fingers"/>
    <property type="match status" value="1"/>
</dbReference>
<dbReference type="Gene3D" id="2.20.70.10">
    <property type="match status" value="1"/>
</dbReference>
<dbReference type="GO" id="GO:0008270">
    <property type="term" value="F:zinc ion binding"/>
    <property type="evidence" value="ECO:0007669"/>
    <property type="project" value="UniProtKB-KW"/>
</dbReference>
<keyword evidence="10" id="KW-1185">Reference proteome</keyword>
<keyword evidence="2" id="KW-0479">Metal-binding</keyword>
<feature type="compositionally biased region" description="Low complexity" evidence="6">
    <location>
        <begin position="390"/>
        <end position="400"/>
    </location>
</feature>
<accession>A0ABD2ADC8</accession>
<feature type="domain" description="WW" evidence="7">
    <location>
        <begin position="241"/>
        <end position="274"/>
    </location>
</feature>
<evidence type="ECO:0000256" key="1">
    <source>
        <dbReference type="ARBA" id="ARBA00004123"/>
    </source>
</evidence>
<reference evidence="9 10" key="1">
    <citation type="journal article" date="2024" name="Ann. Entomol. Soc. Am.">
        <title>Genomic analyses of the southern and eastern yellowjacket wasps (Hymenoptera: Vespidae) reveal evolutionary signatures of social life.</title>
        <authorList>
            <person name="Catto M.A."/>
            <person name="Caine P.B."/>
            <person name="Orr S.E."/>
            <person name="Hunt B.G."/>
            <person name="Goodisman M.A.D."/>
        </authorList>
    </citation>
    <scope>NUCLEOTIDE SEQUENCE [LARGE SCALE GENOMIC DNA]</scope>
    <source>
        <strain evidence="9">233</strain>
        <tissue evidence="9">Head and thorax</tissue>
    </source>
</reference>
<dbReference type="EMBL" id="JAUDFV010000152">
    <property type="protein sequence ID" value="KAL2718598.1"/>
    <property type="molecule type" value="Genomic_DNA"/>
</dbReference>
<proteinExistence type="predicted"/>
<keyword evidence="4" id="KW-0862">Zinc</keyword>
<comment type="subcellular location">
    <subcellularLocation>
        <location evidence="1">Nucleus</location>
    </subcellularLocation>
</comment>
<dbReference type="PANTHER" id="PTHR13173:SF10">
    <property type="entry name" value="WW DOMAIN-BINDING PROTEIN 4"/>
    <property type="match status" value="1"/>
</dbReference>
<evidence type="ECO:0000259" key="8">
    <source>
        <dbReference type="PROSITE" id="PS50171"/>
    </source>
</evidence>
<keyword evidence="3" id="KW-0863">Zinc-finger</keyword>
<feature type="compositionally biased region" description="Basic residues" evidence="6">
    <location>
        <begin position="222"/>
        <end position="232"/>
    </location>
</feature>
<evidence type="ECO:0000256" key="4">
    <source>
        <dbReference type="ARBA" id="ARBA00022833"/>
    </source>
</evidence>
<feature type="region of interest" description="Disordered" evidence="6">
    <location>
        <begin position="316"/>
        <end position="369"/>
    </location>
</feature>
<name>A0ABD2ADC8_VESSQ</name>
<feature type="region of interest" description="Disordered" evidence="6">
    <location>
        <begin position="154"/>
        <end position="177"/>
    </location>
</feature>
<evidence type="ECO:0000256" key="5">
    <source>
        <dbReference type="ARBA" id="ARBA00023242"/>
    </source>
</evidence>
<protein>
    <submittedName>
        <fullName evidence="9">WW domain-binding protein 4</fullName>
    </submittedName>
</protein>
<evidence type="ECO:0000256" key="3">
    <source>
        <dbReference type="ARBA" id="ARBA00022771"/>
    </source>
</evidence>
<dbReference type="Proteomes" id="UP001607302">
    <property type="component" value="Unassembled WGS sequence"/>
</dbReference>
<dbReference type="PROSITE" id="PS50020">
    <property type="entry name" value="WW_DOMAIN_2"/>
    <property type="match status" value="1"/>
</dbReference>
<dbReference type="SMART" id="SM00456">
    <property type="entry name" value="WW"/>
    <property type="match status" value="1"/>
</dbReference>
<gene>
    <name evidence="9" type="ORF">V1478_012474</name>
</gene>
<keyword evidence="5" id="KW-0539">Nucleus</keyword>
<dbReference type="InterPro" id="IPR003604">
    <property type="entry name" value="Matrin/U1-like-C_Znf_C2H2"/>
</dbReference>
<dbReference type="InterPro" id="IPR001202">
    <property type="entry name" value="WW_dom"/>
</dbReference>
<feature type="region of interest" description="Disordered" evidence="6">
    <location>
        <begin position="390"/>
        <end position="454"/>
    </location>
</feature>
<dbReference type="PANTHER" id="PTHR13173">
    <property type="entry name" value="WW DOMAIN BINDING PROTEIN 4"/>
    <property type="match status" value="1"/>
</dbReference>
<sequence>MRRPSASTSGRDKRELANFTILICVNELNKIRNEVDHNVRDNEAYARKWITVIQRVGADYWKSQGRKFCDFCKCWIADNKPSIDFHEGGKKHKENVSKRLKEIHKNSAKQAKQNKKFEDDLKKMENAAMAAYLKDVENNTRDMTADRIIKEKLNRSENLKAPQNANAIPEAAPETVPRFKQNNYRHFPQEIDPCDPTALTRLSHTKNQQSASVENKTQGKNKASKGKGKRKKAQEDDGRRKAVRKLWYEALSPEGYTYYWHIETNESVWEPPEEGFMTFVEQEEEVKEQALQEELLEQLKKEEEIEKADLIEEQRANAERERMKELRKQQQRKQEVQIKEEESEEVIVKQESKEEEEKPYRRDYSIPEFQQPYGSWETVKVIERKPVDLQLPQQKQIQLPTFEKSEPPPPQRIFKEKTITTISTGDSDEEDSPLRTFKKRKIGNKNVRKRLDDD</sequence>
<evidence type="ECO:0000256" key="2">
    <source>
        <dbReference type="ARBA" id="ARBA00022723"/>
    </source>
</evidence>
<feature type="domain" description="Matrin-type" evidence="8">
    <location>
        <begin position="67"/>
        <end position="98"/>
    </location>
</feature>
<feature type="compositionally biased region" description="Basic and acidic residues" evidence="6">
    <location>
        <begin position="316"/>
        <end position="365"/>
    </location>
</feature>
<dbReference type="Gene3D" id="3.30.160.60">
    <property type="entry name" value="Classic Zinc Finger"/>
    <property type="match status" value="1"/>
</dbReference>
<feature type="region of interest" description="Disordered" evidence="6">
    <location>
        <begin position="203"/>
        <end position="239"/>
    </location>
</feature>
<dbReference type="InterPro" id="IPR040023">
    <property type="entry name" value="WBP4"/>
</dbReference>
<dbReference type="SUPFAM" id="SSF51045">
    <property type="entry name" value="WW domain"/>
    <property type="match status" value="1"/>
</dbReference>
<evidence type="ECO:0000313" key="9">
    <source>
        <dbReference type="EMBL" id="KAL2718598.1"/>
    </source>
</evidence>
<dbReference type="GO" id="GO:0005634">
    <property type="term" value="C:nucleus"/>
    <property type="evidence" value="ECO:0007669"/>
    <property type="project" value="UniProtKB-SubCell"/>
</dbReference>
<evidence type="ECO:0000313" key="10">
    <source>
        <dbReference type="Proteomes" id="UP001607302"/>
    </source>
</evidence>
<dbReference type="InterPro" id="IPR036236">
    <property type="entry name" value="Znf_C2H2_sf"/>
</dbReference>
<dbReference type="PROSITE" id="PS50171">
    <property type="entry name" value="ZF_MATRIN"/>
    <property type="match status" value="1"/>
</dbReference>
<dbReference type="SMART" id="SM00451">
    <property type="entry name" value="ZnF_U1"/>
    <property type="match status" value="1"/>
</dbReference>
<dbReference type="Pfam" id="PF06220">
    <property type="entry name" value="zf-U1"/>
    <property type="match status" value="1"/>
</dbReference>
<evidence type="ECO:0000256" key="6">
    <source>
        <dbReference type="SAM" id="MobiDB-lite"/>
    </source>
</evidence>
<feature type="compositionally biased region" description="Polar residues" evidence="6">
    <location>
        <begin position="203"/>
        <end position="218"/>
    </location>
</feature>
<organism evidence="9 10">
    <name type="scientific">Vespula squamosa</name>
    <name type="common">Southern yellow jacket</name>
    <name type="synonym">Wasp</name>
    <dbReference type="NCBI Taxonomy" id="30214"/>
    <lineage>
        <taxon>Eukaryota</taxon>
        <taxon>Metazoa</taxon>
        <taxon>Ecdysozoa</taxon>
        <taxon>Arthropoda</taxon>
        <taxon>Hexapoda</taxon>
        <taxon>Insecta</taxon>
        <taxon>Pterygota</taxon>
        <taxon>Neoptera</taxon>
        <taxon>Endopterygota</taxon>
        <taxon>Hymenoptera</taxon>
        <taxon>Apocrita</taxon>
        <taxon>Aculeata</taxon>
        <taxon>Vespoidea</taxon>
        <taxon>Vespidae</taxon>
        <taxon>Vespinae</taxon>
        <taxon>Vespula</taxon>
    </lineage>
</organism>
<comment type="caution">
    <text evidence="9">The sequence shown here is derived from an EMBL/GenBank/DDBJ whole genome shotgun (WGS) entry which is preliminary data.</text>
</comment>
<evidence type="ECO:0000259" key="7">
    <source>
        <dbReference type="PROSITE" id="PS50020"/>
    </source>
</evidence>
<dbReference type="Pfam" id="PF00397">
    <property type="entry name" value="WW"/>
    <property type="match status" value="1"/>
</dbReference>